<reference evidence="2" key="1">
    <citation type="journal article" date="2019" name="Int. J. Syst. Evol. Microbiol.">
        <title>The Global Catalogue of Microorganisms (GCM) 10K type strain sequencing project: providing services to taxonomists for standard genome sequencing and annotation.</title>
        <authorList>
            <consortium name="The Broad Institute Genomics Platform"/>
            <consortium name="The Broad Institute Genome Sequencing Center for Infectious Disease"/>
            <person name="Wu L."/>
            <person name="Ma J."/>
        </authorList>
    </citation>
    <scope>NUCLEOTIDE SEQUENCE [LARGE SCALE GENOMIC DNA]</scope>
    <source>
        <strain evidence="2">JCM 4586</strain>
    </source>
</reference>
<gene>
    <name evidence="1" type="ORF">GCM10010324_58210</name>
</gene>
<dbReference type="Proteomes" id="UP000659223">
    <property type="component" value="Unassembled WGS sequence"/>
</dbReference>
<dbReference type="EMBL" id="BMUT01000015">
    <property type="protein sequence ID" value="GGY03647.1"/>
    <property type="molecule type" value="Genomic_DNA"/>
</dbReference>
<evidence type="ECO:0000313" key="1">
    <source>
        <dbReference type="EMBL" id="GGY03647.1"/>
    </source>
</evidence>
<evidence type="ECO:0000313" key="2">
    <source>
        <dbReference type="Proteomes" id="UP000659223"/>
    </source>
</evidence>
<sequence>MQLSDPSIPLPVAGYIEIVYDGVQSPQPHLLFFLALAAHGIKFPEPDNLELPLPRMPRLSTRILVLDTPAQGIAARLVATDRPAKP</sequence>
<comment type="caution">
    <text evidence="1">The sequence shown here is derived from an EMBL/GenBank/DDBJ whole genome shotgun (WGS) entry which is preliminary data.</text>
</comment>
<name>A0ABQ2Z7H0_9ACTN</name>
<keyword evidence="2" id="KW-1185">Reference proteome</keyword>
<accession>A0ABQ2Z7H0</accession>
<proteinExistence type="predicted"/>
<organism evidence="1 2">
    <name type="scientific">Streptomyces hiroshimensis</name>
    <dbReference type="NCBI Taxonomy" id="66424"/>
    <lineage>
        <taxon>Bacteria</taxon>
        <taxon>Bacillati</taxon>
        <taxon>Actinomycetota</taxon>
        <taxon>Actinomycetes</taxon>
        <taxon>Kitasatosporales</taxon>
        <taxon>Streptomycetaceae</taxon>
        <taxon>Streptomyces</taxon>
    </lineage>
</organism>
<protein>
    <submittedName>
        <fullName evidence="1">Uncharacterized protein</fullName>
    </submittedName>
</protein>